<organism evidence="1 2">
    <name type="scientific">Spirochaeta lutea</name>
    <dbReference type="NCBI Taxonomy" id="1480694"/>
    <lineage>
        <taxon>Bacteria</taxon>
        <taxon>Pseudomonadati</taxon>
        <taxon>Spirochaetota</taxon>
        <taxon>Spirochaetia</taxon>
        <taxon>Spirochaetales</taxon>
        <taxon>Spirochaetaceae</taxon>
        <taxon>Spirochaeta</taxon>
    </lineage>
</organism>
<reference evidence="1 2" key="1">
    <citation type="submission" date="2014-05" db="EMBL/GenBank/DDBJ databases">
        <title>De novo Genome Sequence of Spirocheata sp.</title>
        <authorList>
            <person name="Shivani Y."/>
            <person name="Subhash Y."/>
            <person name="Tushar L."/>
            <person name="Sasikala C."/>
            <person name="Ramana C.V."/>
        </authorList>
    </citation>
    <scope>NUCLEOTIDE SEQUENCE [LARGE SCALE GENOMIC DNA]</scope>
    <source>
        <strain evidence="1 2">JC230</strain>
    </source>
</reference>
<dbReference type="AlphaFoldDB" id="A0A098QTL9"/>
<accession>A0A098QTL9</accession>
<dbReference type="EMBL" id="JNUP01000072">
    <property type="protein sequence ID" value="KGE70743.1"/>
    <property type="molecule type" value="Genomic_DNA"/>
</dbReference>
<protein>
    <submittedName>
        <fullName evidence="1">Uncharacterized protein</fullName>
    </submittedName>
</protein>
<name>A0A098QTL9_9SPIO</name>
<keyword evidence="2" id="KW-1185">Reference proteome</keyword>
<evidence type="ECO:0000313" key="1">
    <source>
        <dbReference type="EMBL" id="KGE70743.1"/>
    </source>
</evidence>
<evidence type="ECO:0000313" key="2">
    <source>
        <dbReference type="Proteomes" id="UP000029692"/>
    </source>
</evidence>
<gene>
    <name evidence="1" type="ORF">DC28_14685</name>
</gene>
<proteinExistence type="predicted"/>
<sequence length="78" mass="9179">MVITNRRGSRFIIPIIIGISRFFYMSCRDKLRIVYYQGRLSSKSDAEIITYEETTMLEDLQAPIAELDQQITSTWRDL</sequence>
<comment type="caution">
    <text evidence="1">The sequence shown here is derived from an EMBL/GenBank/DDBJ whole genome shotgun (WGS) entry which is preliminary data.</text>
</comment>
<dbReference type="Proteomes" id="UP000029692">
    <property type="component" value="Unassembled WGS sequence"/>
</dbReference>